<protein>
    <submittedName>
        <fullName evidence="3">Uncharacterized protein</fullName>
    </submittedName>
</protein>
<dbReference type="EMBL" id="LR797149">
    <property type="protein sequence ID" value="CAB4190581.1"/>
    <property type="molecule type" value="Genomic_DNA"/>
</dbReference>
<evidence type="ECO:0000313" key="3">
    <source>
        <dbReference type="EMBL" id="CAB4205223.1"/>
    </source>
</evidence>
<reference evidence="3" key="1">
    <citation type="submission" date="2020-05" db="EMBL/GenBank/DDBJ databases">
        <authorList>
            <person name="Chiriac C."/>
            <person name="Salcher M."/>
            <person name="Ghai R."/>
            <person name="Kavagutti S V."/>
        </authorList>
    </citation>
    <scope>NUCLEOTIDE SEQUENCE</scope>
</reference>
<name>A0A6J5S921_9CAUD</name>
<organism evidence="3">
    <name type="scientific">uncultured Caudovirales phage</name>
    <dbReference type="NCBI Taxonomy" id="2100421"/>
    <lineage>
        <taxon>Viruses</taxon>
        <taxon>Duplodnaviria</taxon>
        <taxon>Heunggongvirae</taxon>
        <taxon>Uroviricota</taxon>
        <taxon>Caudoviricetes</taxon>
        <taxon>Peduoviridae</taxon>
        <taxon>Maltschvirus</taxon>
        <taxon>Maltschvirus maltsch</taxon>
    </lineage>
</organism>
<dbReference type="EMBL" id="LR797352">
    <property type="protein sequence ID" value="CAB4205223.1"/>
    <property type="molecule type" value="Genomic_DNA"/>
</dbReference>
<evidence type="ECO:0000313" key="1">
    <source>
        <dbReference type="EMBL" id="CAB4190581.1"/>
    </source>
</evidence>
<dbReference type="EMBL" id="LR797238">
    <property type="protein sequence ID" value="CAB4196313.1"/>
    <property type="molecule type" value="Genomic_DNA"/>
</dbReference>
<proteinExistence type="predicted"/>
<accession>A0A6J5S921</accession>
<sequence length="255" mass="27120">MANRKNNADFVIAGKAQEAAAAANMVPQPIVPNAAVIASLKAEAEAEAEARREAIKAGPPVMQVDVIAARDGAIKGAVEGVMSSKAYAAARDAYFNHADRPWFGCNVPWYDVTAKDTGPLSVLLCKAVNFEDAEYKTGLIAAFKVAGNADYKGAKMRVSRVKQDAREAAEAAQFEAIREAAAAAGLTPPEPPKPEAKAVRSFKVRVADEVIKLYKAGRTADTATGELALDERGEEIYAALQEFMTKIGIDPKLVK</sequence>
<evidence type="ECO:0000313" key="2">
    <source>
        <dbReference type="EMBL" id="CAB4196313.1"/>
    </source>
</evidence>
<gene>
    <name evidence="1" type="ORF">UFOVP1195_76</name>
    <name evidence="2" type="ORF">UFOVP1288_76</name>
    <name evidence="3" type="ORF">UFOVP1409_76</name>
</gene>